<dbReference type="GO" id="GO:0005886">
    <property type="term" value="C:plasma membrane"/>
    <property type="evidence" value="ECO:0007669"/>
    <property type="project" value="UniProtKB-SubCell"/>
</dbReference>
<keyword evidence="4 10" id="KW-1003">Cell membrane</keyword>
<evidence type="ECO:0000256" key="8">
    <source>
        <dbReference type="ARBA" id="ARBA00023136"/>
    </source>
</evidence>
<dbReference type="PANTHER" id="PTHR47755">
    <property type="entry name" value="CELL DIVISION PROTEIN FTSX"/>
    <property type="match status" value="1"/>
</dbReference>
<dbReference type="NCBIfam" id="NF038347">
    <property type="entry name" value="FtsX_Gpos"/>
    <property type="match status" value="1"/>
</dbReference>
<dbReference type="PANTHER" id="PTHR47755:SF1">
    <property type="entry name" value="CELL DIVISION PROTEIN FTSX"/>
    <property type="match status" value="1"/>
</dbReference>
<evidence type="ECO:0000256" key="10">
    <source>
        <dbReference type="PIRNR" id="PIRNR003097"/>
    </source>
</evidence>
<dbReference type="Pfam" id="PF18075">
    <property type="entry name" value="FtsX_ECD"/>
    <property type="match status" value="1"/>
</dbReference>
<evidence type="ECO:0000313" key="15">
    <source>
        <dbReference type="Proteomes" id="UP000248066"/>
    </source>
</evidence>
<evidence type="ECO:0000256" key="2">
    <source>
        <dbReference type="ARBA" id="ARBA00007379"/>
    </source>
</evidence>
<evidence type="ECO:0000256" key="9">
    <source>
        <dbReference type="ARBA" id="ARBA00023306"/>
    </source>
</evidence>
<dbReference type="AlphaFoldDB" id="A0A2W0HG98"/>
<reference evidence="14 15" key="1">
    <citation type="submission" date="2017-10" db="EMBL/GenBank/DDBJ databases">
        <title>Bacillus sp. nov., a halophilic bacterium isolated from a Yangshapao Lake.</title>
        <authorList>
            <person name="Wang H."/>
        </authorList>
    </citation>
    <scope>NUCLEOTIDE SEQUENCE [LARGE SCALE GENOMIC DNA]</scope>
    <source>
        <strain evidence="14 15">YSP-3</strain>
    </source>
</reference>
<comment type="similarity">
    <text evidence="2 10">Belongs to the ABC-4 integral membrane protein family. FtsX subfamily.</text>
</comment>
<dbReference type="GO" id="GO:0051301">
    <property type="term" value="P:cell division"/>
    <property type="evidence" value="ECO:0007669"/>
    <property type="project" value="UniProtKB-KW"/>
</dbReference>
<keyword evidence="5 10" id="KW-0132">Cell division</keyword>
<accession>A0A2W0HG98</accession>
<feature type="transmembrane region" description="Helical" evidence="11">
    <location>
        <begin position="171"/>
        <end position="197"/>
    </location>
</feature>
<evidence type="ECO:0000313" key="14">
    <source>
        <dbReference type="EMBL" id="PYZ95829.1"/>
    </source>
</evidence>
<name>A0A2W0HG98_9BACI</name>
<evidence type="ECO:0000256" key="11">
    <source>
        <dbReference type="SAM" id="Phobius"/>
    </source>
</evidence>
<feature type="transmembrane region" description="Helical" evidence="11">
    <location>
        <begin position="264"/>
        <end position="286"/>
    </location>
</feature>
<dbReference type="Gene3D" id="3.30.70.3040">
    <property type="match status" value="1"/>
</dbReference>
<dbReference type="OrthoDB" id="9812531at2"/>
<feature type="transmembrane region" description="Helical" evidence="11">
    <location>
        <begin position="218"/>
        <end position="244"/>
    </location>
</feature>
<feature type="transmembrane region" description="Helical" evidence="11">
    <location>
        <begin position="21"/>
        <end position="46"/>
    </location>
</feature>
<proteinExistence type="inferred from homology"/>
<comment type="subcellular location">
    <subcellularLocation>
        <location evidence="1">Cell membrane</location>
        <topology evidence="1">Multi-pass membrane protein</topology>
    </subcellularLocation>
</comment>
<evidence type="ECO:0000256" key="3">
    <source>
        <dbReference type="ARBA" id="ARBA00021907"/>
    </source>
</evidence>
<dbReference type="InterPro" id="IPR058204">
    <property type="entry name" value="FtsX_firmicutes-type"/>
</dbReference>
<evidence type="ECO:0000256" key="6">
    <source>
        <dbReference type="ARBA" id="ARBA00022692"/>
    </source>
</evidence>
<dbReference type="PIRSF" id="PIRSF003097">
    <property type="entry name" value="FtsX"/>
    <property type="match status" value="1"/>
</dbReference>
<feature type="domain" description="ABC3 transporter permease C-terminal" evidence="12">
    <location>
        <begin position="175"/>
        <end position="284"/>
    </location>
</feature>
<dbReference type="Proteomes" id="UP000248066">
    <property type="component" value="Unassembled WGS sequence"/>
</dbReference>
<keyword evidence="6 11" id="KW-0812">Transmembrane</keyword>
<gene>
    <name evidence="14" type="ORF">CR205_15705</name>
</gene>
<keyword evidence="7 11" id="KW-1133">Transmembrane helix</keyword>
<comment type="function">
    <text evidence="10">Part of the ABC transporter FtsEX involved in asymmetric cellular division facilitating the initiation of sporulation.</text>
</comment>
<sequence>MKGRTLTRHIKEGAKNLARNGWMTFASVSAVTIMLFVVGTFLLLIMNMNAFADSLEDDVELRVFIEMTADEEDQDELEAEIGELAQVDSVEFVPREEGLENLIVSFGEQGQVLETLRDENPLNNVFVVQAEDPQQTQVLAEEIQTLNNVEDVEYGADIVEQLFSVTNILRYAGIALIVGLMFTAMFLIANTIKITIIARKREIQIMKLVGATNGFIRWPFFVEGLLLGILGAVIPVSALSYGYIRLADLVEATPELGFLTMLPAVPLTVQMGALLLGIGAFIGIWGSMMSVRKFLKV</sequence>
<keyword evidence="9 10" id="KW-0131">Cell cycle</keyword>
<keyword evidence="8 10" id="KW-0472">Membrane</keyword>
<dbReference type="EMBL" id="PDOF01000003">
    <property type="protein sequence ID" value="PYZ95829.1"/>
    <property type="molecule type" value="Genomic_DNA"/>
</dbReference>
<evidence type="ECO:0000259" key="12">
    <source>
        <dbReference type="Pfam" id="PF02687"/>
    </source>
</evidence>
<feature type="domain" description="FtsX extracellular" evidence="13">
    <location>
        <begin position="59"/>
        <end position="152"/>
    </location>
</feature>
<dbReference type="InterPro" id="IPR004513">
    <property type="entry name" value="FtsX"/>
</dbReference>
<evidence type="ECO:0000259" key="13">
    <source>
        <dbReference type="Pfam" id="PF18075"/>
    </source>
</evidence>
<comment type="caution">
    <text evidence="14">The sequence shown here is derived from an EMBL/GenBank/DDBJ whole genome shotgun (WGS) entry which is preliminary data.</text>
</comment>
<dbReference type="Pfam" id="PF02687">
    <property type="entry name" value="FtsX"/>
    <property type="match status" value="1"/>
</dbReference>
<protein>
    <recommendedName>
        <fullName evidence="3 10">Cell division protein FtsX</fullName>
    </recommendedName>
</protein>
<evidence type="ECO:0000256" key="1">
    <source>
        <dbReference type="ARBA" id="ARBA00004651"/>
    </source>
</evidence>
<dbReference type="InterPro" id="IPR040690">
    <property type="entry name" value="FtsX_ECD"/>
</dbReference>
<evidence type="ECO:0000256" key="7">
    <source>
        <dbReference type="ARBA" id="ARBA00022989"/>
    </source>
</evidence>
<keyword evidence="15" id="KW-1185">Reference proteome</keyword>
<dbReference type="RefSeq" id="WP_110521106.1">
    <property type="nucleotide sequence ID" value="NZ_PDOF01000003.1"/>
</dbReference>
<evidence type="ECO:0000256" key="4">
    <source>
        <dbReference type="ARBA" id="ARBA00022475"/>
    </source>
</evidence>
<organism evidence="14 15">
    <name type="scientific">Alteribacter lacisalsi</name>
    <dbReference type="NCBI Taxonomy" id="2045244"/>
    <lineage>
        <taxon>Bacteria</taxon>
        <taxon>Bacillati</taxon>
        <taxon>Bacillota</taxon>
        <taxon>Bacilli</taxon>
        <taxon>Bacillales</taxon>
        <taxon>Bacillaceae</taxon>
        <taxon>Alteribacter</taxon>
    </lineage>
</organism>
<evidence type="ECO:0000256" key="5">
    <source>
        <dbReference type="ARBA" id="ARBA00022618"/>
    </source>
</evidence>
<dbReference type="InterPro" id="IPR003838">
    <property type="entry name" value="ABC3_permease_C"/>
</dbReference>